<comment type="caution">
    <text evidence="1">The sequence shown here is derived from an EMBL/GenBank/DDBJ whole genome shotgun (WGS) entry which is preliminary data.</text>
</comment>
<name>A0A8X6I9D2_9ARAC</name>
<dbReference type="AlphaFoldDB" id="A0A8X6I9D2"/>
<proteinExistence type="predicted"/>
<organism evidence="1 2">
    <name type="scientific">Trichonephila inaurata madagascariensis</name>
    <dbReference type="NCBI Taxonomy" id="2747483"/>
    <lineage>
        <taxon>Eukaryota</taxon>
        <taxon>Metazoa</taxon>
        <taxon>Ecdysozoa</taxon>
        <taxon>Arthropoda</taxon>
        <taxon>Chelicerata</taxon>
        <taxon>Arachnida</taxon>
        <taxon>Araneae</taxon>
        <taxon>Araneomorphae</taxon>
        <taxon>Entelegynae</taxon>
        <taxon>Araneoidea</taxon>
        <taxon>Nephilidae</taxon>
        <taxon>Trichonephila</taxon>
        <taxon>Trichonephila inaurata</taxon>
    </lineage>
</organism>
<evidence type="ECO:0000313" key="1">
    <source>
        <dbReference type="EMBL" id="GFS36575.1"/>
    </source>
</evidence>
<dbReference type="EMBL" id="BMAV01024843">
    <property type="protein sequence ID" value="GFS36575.1"/>
    <property type="molecule type" value="Genomic_DNA"/>
</dbReference>
<gene>
    <name evidence="1" type="ORF">TNIN_389351</name>
</gene>
<evidence type="ECO:0000313" key="2">
    <source>
        <dbReference type="Proteomes" id="UP000886998"/>
    </source>
</evidence>
<accession>A0A8X6I9D2</accession>
<reference evidence="1" key="1">
    <citation type="submission" date="2020-08" db="EMBL/GenBank/DDBJ databases">
        <title>Multicomponent nature underlies the extraordinary mechanical properties of spider dragline silk.</title>
        <authorList>
            <person name="Kono N."/>
            <person name="Nakamura H."/>
            <person name="Mori M."/>
            <person name="Yoshida Y."/>
            <person name="Ohtoshi R."/>
            <person name="Malay A.D."/>
            <person name="Moran D.A.P."/>
            <person name="Tomita M."/>
            <person name="Numata K."/>
            <person name="Arakawa K."/>
        </authorList>
    </citation>
    <scope>NUCLEOTIDE SEQUENCE</scope>
</reference>
<keyword evidence="2" id="KW-1185">Reference proteome</keyword>
<dbReference type="Proteomes" id="UP000886998">
    <property type="component" value="Unassembled WGS sequence"/>
</dbReference>
<sequence>MDDYLPLLRCTNFCTQHVTTLTVWKTPEICSLQWVIELFHILHENWIGALTIPVEVYRNFSMDGFPDTSSFRGGFNLRGDHRSANGRGIFAVAFWQNMLEIQDIASVDERVDACIGDSKDEQKELHSRIDLG</sequence>
<protein>
    <submittedName>
        <fullName evidence="1">Uncharacterized protein</fullName>
    </submittedName>
</protein>